<dbReference type="PANTHER" id="PTHR33680:SF7">
    <property type="entry name" value="OS02G0474200 PROTEIN"/>
    <property type="match status" value="1"/>
</dbReference>
<keyword evidence="1" id="KW-0479">Metal-binding</keyword>
<evidence type="ECO:0000259" key="6">
    <source>
        <dbReference type="PROSITE" id="PS51999"/>
    </source>
</evidence>
<dbReference type="PROSITE" id="PS51999">
    <property type="entry name" value="ZF_GRF"/>
    <property type="match status" value="1"/>
</dbReference>
<keyword evidence="2 4" id="KW-0863">Zinc-finger</keyword>
<dbReference type="EnsemblPlants" id="ONIVA07G21660.1">
    <property type="protein sequence ID" value="ONIVA07G21660.1"/>
    <property type="gene ID" value="ONIVA07G21660"/>
</dbReference>
<sequence>MASASTSLLSSRRRRLVVPLITCPSCNVKTIVRCTAKTDANRGRIFYTCPDHEKDGSGCNFWYWEEGYINYLKRNGFIVGQDGTYGKTAQNVDLDEDAFVRQDEIEKKLIAVVSIGREILLAVKGMLVLGLFGVVILVQKYAVIGFTKSESKRIGCGYVN</sequence>
<evidence type="ECO:0000256" key="5">
    <source>
        <dbReference type="SAM" id="Phobius"/>
    </source>
</evidence>
<dbReference type="GO" id="GO:0008270">
    <property type="term" value="F:zinc ion binding"/>
    <property type="evidence" value="ECO:0007669"/>
    <property type="project" value="UniProtKB-KW"/>
</dbReference>
<keyword evidence="8" id="KW-1185">Reference proteome</keyword>
<dbReference type="InterPro" id="IPR010666">
    <property type="entry name" value="Znf_GRF"/>
</dbReference>
<keyword evidence="5" id="KW-1133">Transmembrane helix</keyword>
<evidence type="ECO:0000313" key="7">
    <source>
        <dbReference type="EnsemblPlants" id="ONIVA07G21660.1"/>
    </source>
</evidence>
<accession>A0A0E0I402</accession>
<evidence type="ECO:0000313" key="8">
    <source>
        <dbReference type="Proteomes" id="UP000006591"/>
    </source>
</evidence>
<keyword evidence="5" id="KW-0472">Membrane</keyword>
<dbReference type="Pfam" id="PF06839">
    <property type="entry name" value="Zn_ribbon_GRF"/>
    <property type="match status" value="1"/>
</dbReference>
<dbReference type="Gramene" id="ONIVA07G21660.1">
    <property type="protein sequence ID" value="ONIVA07G21660.1"/>
    <property type="gene ID" value="ONIVA07G21660"/>
</dbReference>
<dbReference type="PANTHER" id="PTHR33680">
    <property type="entry name" value="OS07G0190500 PROTEIN"/>
    <property type="match status" value="1"/>
</dbReference>
<keyword evidence="5" id="KW-0812">Transmembrane</keyword>
<dbReference type="AlphaFoldDB" id="A0A0E0I402"/>
<reference evidence="7" key="2">
    <citation type="submission" date="2018-04" db="EMBL/GenBank/DDBJ databases">
        <title>OnivRS2 (Oryza nivara Reference Sequence Version 2).</title>
        <authorList>
            <person name="Zhang J."/>
            <person name="Kudrna D."/>
            <person name="Lee S."/>
            <person name="Talag J."/>
            <person name="Rajasekar S."/>
            <person name="Welchert J."/>
            <person name="Hsing Y.-I."/>
            <person name="Wing R.A."/>
        </authorList>
    </citation>
    <scope>NUCLEOTIDE SEQUENCE [LARGE SCALE GENOMIC DNA]</scope>
    <source>
        <strain evidence="7">SL10</strain>
    </source>
</reference>
<dbReference type="HOGENOM" id="CLU_118288_0_1_1"/>
<dbReference type="OMA" id="VGAMYVM"/>
<evidence type="ECO:0000256" key="3">
    <source>
        <dbReference type="ARBA" id="ARBA00022833"/>
    </source>
</evidence>
<organism evidence="7">
    <name type="scientific">Oryza nivara</name>
    <name type="common">Indian wild rice</name>
    <name type="synonym">Oryza sativa f. spontanea</name>
    <dbReference type="NCBI Taxonomy" id="4536"/>
    <lineage>
        <taxon>Eukaryota</taxon>
        <taxon>Viridiplantae</taxon>
        <taxon>Streptophyta</taxon>
        <taxon>Embryophyta</taxon>
        <taxon>Tracheophyta</taxon>
        <taxon>Spermatophyta</taxon>
        <taxon>Magnoliopsida</taxon>
        <taxon>Liliopsida</taxon>
        <taxon>Poales</taxon>
        <taxon>Poaceae</taxon>
        <taxon>BOP clade</taxon>
        <taxon>Oryzoideae</taxon>
        <taxon>Oryzeae</taxon>
        <taxon>Oryzinae</taxon>
        <taxon>Oryza</taxon>
    </lineage>
</organism>
<evidence type="ECO:0000256" key="4">
    <source>
        <dbReference type="PROSITE-ProRule" id="PRU01343"/>
    </source>
</evidence>
<protein>
    <recommendedName>
        <fullName evidence="6">GRF-type domain-containing protein</fullName>
    </recommendedName>
</protein>
<evidence type="ECO:0000256" key="2">
    <source>
        <dbReference type="ARBA" id="ARBA00022771"/>
    </source>
</evidence>
<name>A0A0E0I402_ORYNI</name>
<evidence type="ECO:0000256" key="1">
    <source>
        <dbReference type="ARBA" id="ARBA00022723"/>
    </source>
</evidence>
<dbReference type="eggNOG" id="ENOG502R4H6">
    <property type="taxonomic scope" value="Eukaryota"/>
</dbReference>
<keyword evidence="3" id="KW-0862">Zinc</keyword>
<reference evidence="7" key="1">
    <citation type="submission" date="2015-04" db="UniProtKB">
        <authorList>
            <consortium name="EnsemblPlants"/>
        </authorList>
    </citation>
    <scope>IDENTIFICATION</scope>
    <source>
        <strain evidence="7">SL10</strain>
    </source>
</reference>
<dbReference type="Proteomes" id="UP000006591">
    <property type="component" value="Chromosome 7"/>
</dbReference>
<feature type="domain" description="GRF-type" evidence="6">
    <location>
        <begin position="23"/>
        <end position="68"/>
    </location>
</feature>
<proteinExistence type="predicted"/>
<feature type="transmembrane region" description="Helical" evidence="5">
    <location>
        <begin position="119"/>
        <end position="143"/>
    </location>
</feature>